<dbReference type="RefSeq" id="WP_380122017.1">
    <property type="nucleotide sequence ID" value="NZ_JBHSIU010000046.1"/>
</dbReference>
<gene>
    <name evidence="1" type="ORF">ACFPIJ_35965</name>
</gene>
<dbReference type="Proteomes" id="UP001595912">
    <property type="component" value="Unassembled WGS sequence"/>
</dbReference>
<accession>A0ABV9W5P0</accession>
<protein>
    <recommendedName>
        <fullName evidence="3">Cyclase</fullName>
    </recommendedName>
</protein>
<evidence type="ECO:0008006" key="3">
    <source>
        <dbReference type="Google" id="ProtNLM"/>
    </source>
</evidence>
<reference evidence="2" key="1">
    <citation type="journal article" date="2019" name="Int. J. Syst. Evol. Microbiol.">
        <title>The Global Catalogue of Microorganisms (GCM) 10K type strain sequencing project: providing services to taxonomists for standard genome sequencing and annotation.</title>
        <authorList>
            <consortium name="The Broad Institute Genomics Platform"/>
            <consortium name="The Broad Institute Genome Sequencing Center for Infectious Disease"/>
            <person name="Wu L."/>
            <person name="Ma J."/>
        </authorList>
    </citation>
    <scope>NUCLEOTIDE SEQUENCE [LARGE SCALE GENOMIC DNA]</scope>
    <source>
        <strain evidence="2">CGMCC 4.7152</strain>
    </source>
</reference>
<evidence type="ECO:0000313" key="2">
    <source>
        <dbReference type="Proteomes" id="UP001595912"/>
    </source>
</evidence>
<comment type="caution">
    <text evidence="1">The sequence shown here is derived from an EMBL/GenBank/DDBJ whole genome shotgun (WGS) entry which is preliminary data.</text>
</comment>
<name>A0ABV9W5P0_9ACTN</name>
<organism evidence="1 2">
    <name type="scientific">Dactylosporangium cerinum</name>
    <dbReference type="NCBI Taxonomy" id="1434730"/>
    <lineage>
        <taxon>Bacteria</taxon>
        <taxon>Bacillati</taxon>
        <taxon>Actinomycetota</taxon>
        <taxon>Actinomycetes</taxon>
        <taxon>Micromonosporales</taxon>
        <taxon>Micromonosporaceae</taxon>
        <taxon>Dactylosporangium</taxon>
    </lineage>
</organism>
<sequence>MTTLRIEHPIVDFALWRRAFDGFAEARSAAGVLGHRVLRPVDDEKYVAVDLDFPTAEAAEGFLRFLRTTVWADPQRAPALAGAPTTRIFEAAGD</sequence>
<keyword evidence="2" id="KW-1185">Reference proteome</keyword>
<dbReference type="EMBL" id="JBHSIU010000046">
    <property type="protein sequence ID" value="MFC5003215.1"/>
    <property type="molecule type" value="Genomic_DNA"/>
</dbReference>
<proteinExistence type="predicted"/>
<evidence type="ECO:0000313" key="1">
    <source>
        <dbReference type="EMBL" id="MFC5003215.1"/>
    </source>
</evidence>